<dbReference type="OrthoDB" id="2061178at2"/>
<organism evidence="2 3">
    <name type="scientific">Dorea longicatena</name>
    <dbReference type="NCBI Taxonomy" id="88431"/>
    <lineage>
        <taxon>Bacteria</taxon>
        <taxon>Bacillati</taxon>
        <taxon>Bacillota</taxon>
        <taxon>Clostridia</taxon>
        <taxon>Lachnospirales</taxon>
        <taxon>Lachnospiraceae</taxon>
        <taxon>Dorea</taxon>
    </lineage>
</organism>
<sequence length="221" mass="25305">MQNIEHVEGQELNTTDQKTEVYTDRIQEAIANYCIDHDIDKNEIYTFDQQRWNSVLLYIYRSVFKPCKNDGVVRLYNEKSNIDYSDKELLDNVSNIYIAMCYEYSKEVSVMGFSKMTGIHLDTLYQWLNNPDAERGSSELVKNLQAEREESLSNKLASGKGNPVGILGILNRHYGWNMGQPRGQSTAQKAPDLPGIAHKYIEDTPNDDKNDEAPTLPTPKF</sequence>
<evidence type="ECO:0000313" key="2">
    <source>
        <dbReference type="EMBL" id="CUM86473.1"/>
    </source>
</evidence>
<gene>
    <name evidence="2" type="ORF">ERS852573_00881</name>
</gene>
<feature type="region of interest" description="Disordered" evidence="1">
    <location>
        <begin position="198"/>
        <end position="221"/>
    </location>
</feature>
<protein>
    <submittedName>
        <fullName evidence="2">Uncharacterized protein</fullName>
    </submittedName>
</protein>
<name>A0A173S819_9FIRM</name>
<feature type="compositionally biased region" description="Basic and acidic residues" evidence="1">
    <location>
        <begin position="199"/>
        <end position="212"/>
    </location>
</feature>
<evidence type="ECO:0000256" key="1">
    <source>
        <dbReference type="SAM" id="MobiDB-lite"/>
    </source>
</evidence>
<dbReference type="AlphaFoldDB" id="A0A173S819"/>
<accession>A0A173S819</accession>
<evidence type="ECO:0000313" key="3">
    <source>
        <dbReference type="Proteomes" id="UP000095597"/>
    </source>
</evidence>
<dbReference type="RefSeq" id="WP_055213771.1">
    <property type="nucleotide sequence ID" value="NZ_CYXO01000004.1"/>
</dbReference>
<dbReference type="EMBL" id="CYXO01000004">
    <property type="protein sequence ID" value="CUM86473.1"/>
    <property type="molecule type" value="Genomic_DNA"/>
</dbReference>
<proteinExistence type="predicted"/>
<reference evidence="2 3" key="1">
    <citation type="submission" date="2015-09" db="EMBL/GenBank/DDBJ databases">
        <authorList>
            <consortium name="Pathogen Informatics"/>
        </authorList>
    </citation>
    <scope>NUCLEOTIDE SEQUENCE [LARGE SCALE GENOMIC DNA]</scope>
    <source>
        <strain evidence="2 3">2789STDY5834961</strain>
    </source>
</reference>
<dbReference type="Proteomes" id="UP000095597">
    <property type="component" value="Unassembled WGS sequence"/>
</dbReference>